<protein>
    <submittedName>
        <fullName evidence="2">Component of type VI protein secretion system</fullName>
    </submittedName>
</protein>
<sequence length="260" mass="28525">MKHVKWSKKVIIGTVALGLIGGMGGVFAFASTDIGGQLQSWFNTKFSVSENQVKASATQYGNQQMDDKKNIARSLNDEKVSSVRNYGEAKKNDSVKQIENTADTYINELNSKKGSLQGDIDNKYRAIENDYLNQFNALANTVQGELNQLLNNSINAEGEKQKNNVVTDADKAKNASKEKLNQAIAAAKKDLQDMINNREQASNQNLRSQIDTKIEKLLSDVRKLAADLEKTNKEKIDQAATNAVNQAKNELDAVAASVAN</sequence>
<keyword evidence="3" id="KW-1185">Reference proteome</keyword>
<feature type="coiled-coil region" evidence="1">
    <location>
        <begin position="177"/>
        <end position="238"/>
    </location>
</feature>
<gene>
    <name evidence="2" type="ORF">J2Z66_008785</name>
</gene>
<dbReference type="RefSeq" id="WP_209980119.1">
    <property type="nucleotide sequence ID" value="NZ_JAGGLB010000074.1"/>
</dbReference>
<evidence type="ECO:0000313" key="2">
    <source>
        <dbReference type="EMBL" id="MBP1997106.1"/>
    </source>
</evidence>
<evidence type="ECO:0000313" key="3">
    <source>
        <dbReference type="Proteomes" id="UP001519287"/>
    </source>
</evidence>
<name>A0ABS4JDE9_9BACL</name>
<reference evidence="2 3" key="1">
    <citation type="submission" date="2021-03" db="EMBL/GenBank/DDBJ databases">
        <title>Genomic Encyclopedia of Type Strains, Phase IV (KMG-IV): sequencing the most valuable type-strain genomes for metagenomic binning, comparative biology and taxonomic classification.</title>
        <authorList>
            <person name="Goeker M."/>
        </authorList>
    </citation>
    <scope>NUCLEOTIDE SEQUENCE [LARGE SCALE GENOMIC DNA]</scope>
    <source>
        <strain evidence="2 3">DSM 26048</strain>
    </source>
</reference>
<organism evidence="2 3">
    <name type="scientific">Paenibacillus eucommiae</name>
    <dbReference type="NCBI Taxonomy" id="1355755"/>
    <lineage>
        <taxon>Bacteria</taxon>
        <taxon>Bacillati</taxon>
        <taxon>Bacillota</taxon>
        <taxon>Bacilli</taxon>
        <taxon>Bacillales</taxon>
        <taxon>Paenibacillaceae</taxon>
        <taxon>Paenibacillus</taxon>
    </lineage>
</organism>
<dbReference type="EMBL" id="JAGGLB010000074">
    <property type="protein sequence ID" value="MBP1997106.1"/>
    <property type="molecule type" value="Genomic_DNA"/>
</dbReference>
<keyword evidence="1" id="KW-0175">Coiled coil</keyword>
<evidence type="ECO:0000256" key="1">
    <source>
        <dbReference type="SAM" id="Coils"/>
    </source>
</evidence>
<accession>A0ABS4JDE9</accession>
<proteinExistence type="predicted"/>
<comment type="caution">
    <text evidence="2">The sequence shown here is derived from an EMBL/GenBank/DDBJ whole genome shotgun (WGS) entry which is preliminary data.</text>
</comment>
<dbReference type="Proteomes" id="UP001519287">
    <property type="component" value="Unassembled WGS sequence"/>
</dbReference>